<reference evidence="1" key="2">
    <citation type="submission" date="2025-09" db="UniProtKB">
        <authorList>
            <consortium name="Ensembl"/>
        </authorList>
    </citation>
    <scope>IDENTIFICATION</scope>
</reference>
<dbReference type="Ensembl" id="ENSLBET00000039544.1">
    <property type="protein sequence ID" value="ENSLBEP00000037980.1"/>
    <property type="gene ID" value="ENSLBEG00000028326.1"/>
</dbReference>
<evidence type="ECO:0000313" key="1">
    <source>
        <dbReference type="Ensembl" id="ENSLBEP00000037980.1"/>
    </source>
</evidence>
<protein>
    <submittedName>
        <fullName evidence="1">Uncharacterized protein</fullName>
    </submittedName>
</protein>
<sequence length="65" mass="8256">MEEMDFKRRQELRRQKREEMRLEAERSGMFMLHVEEGIWQKVSTKTRRHRGRHKDWLTKRELTQK</sequence>
<dbReference type="Proteomes" id="UP000261660">
    <property type="component" value="Unplaced"/>
</dbReference>
<accession>A0A3Q3NQL1</accession>
<organism evidence="1 2">
    <name type="scientific">Labrus bergylta</name>
    <name type="common">ballan wrasse</name>
    <dbReference type="NCBI Taxonomy" id="56723"/>
    <lineage>
        <taxon>Eukaryota</taxon>
        <taxon>Metazoa</taxon>
        <taxon>Chordata</taxon>
        <taxon>Craniata</taxon>
        <taxon>Vertebrata</taxon>
        <taxon>Euteleostomi</taxon>
        <taxon>Actinopterygii</taxon>
        <taxon>Neopterygii</taxon>
        <taxon>Teleostei</taxon>
        <taxon>Neoteleostei</taxon>
        <taxon>Acanthomorphata</taxon>
        <taxon>Eupercaria</taxon>
        <taxon>Labriformes</taxon>
        <taxon>Labridae</taxon>
        <taxon>Labrus</taxon>
    </lineage>
</organism>
<reference evidence="1" key="1">
    <citation type="submission" date="2025-08" db="UniProtKB">
        <authorList>
            <consortium name="Ensembl"/>
        </authorList>
    </citation>
    <scope>IDENTIFICATION</scope>
</reference>
<evidence type="ECO:0000313" key="2">
    <source>
        <dbReference type="Proteomes" id="UP000261660"/>
    </source>
</evidence>
<dbReference type="AlphaFoldDB" id="A0A3Q3NQL1"/>
<dbReference type="InParanoid" id="A0A3Q3NQL1"/>
<keyword evidence="2" id="KW-1185">Reference proteome</keyword>
<proteinExistence type="predicted"/>
<name>A0A3Q3NQL1_9LABR</name>